<keyword evidence="6 7" id="KW-0687">Ribonucleoprotein</keyword>
<protein>
    <recommendedName>
        <fullName evidence="7">Signal recognition particle 14 kDa protein</fullName>
        <shortName evidence="7">SRP14</shortName>
    </recommendedName>
</protein>
<proteinExistence type="inferred from homology"/>
<dbReference type="OrthoDB" id="19209at2759"/>
<accession>A0A0D2N643</accession>
<dbReference type="SUPFAM" id="SSF54762">
    <property type="entry name" value="Signal recognition particle alu RNA binding heterodimer, SRP9/14"/>
    <property type="match status" value="1"/>
</dbReference>
<dbReference type="GO" id="GO:0006614">
    <property type="term" value="P:SRP-dependent cotranslational protein targeting to membrane"/>
    <property type="evidence" value="ECO:0007669"/>
    <property type="project" value="UniProtKB-UniRule"/>
</dbReference>
<dbReference type="RefSeq" id="XP_013906756.1">
    <property type="nucleotide sequence ID" value="XM_014051302.1"/>
</dbReference>
<gene>
    <name evidence="8" type="ORF">MNEG_0206</name>
</gene>
<comment type="function">
    <text evidence="7">Component of the signal recognition particle (SRP) complex, a ribonucleoprotein complex that mediates the cotranslational targeting of secretory and membrane proteins to the endoplasmic reticulum (ER). SRP9 together with SRP14 and the Alu portion of the SRP RNA, constitutes the elongation arrest domain of SRP. The complex of SRP9 and SRP14 is required for SRP RNA binding.</text>
</comment>
<evidence type="ECO:0000256" key="4">
    <source>
        <dbReference type="ARBA" id="ARBA00022884"/>
    </source>
</evidence>
<keyword evidence="3 7" id="KW-0963">Cytoplasm</keyword>
<dbReference type="STRING" id="145388.A0A0D2N643"/>
<evidence type="ECO:0000313" key="8">
    <source>
        <dbReference type="EMBL" id="KIZ07737.1"/>
    </source>
</evidence>
<organism evidence="8 9">
    <name type="scientific">Monoraphidium neglectum</name>
    <dbReference type="NCBI Taxonomy" id="145388"/>
    <lineage>
        <taxon>Eukaryota</taxon>
        <taxon>Viridiplantae</taxon>
        <taxon>Chlorophyta</taxon>
        <taxon>core chlorophytes</taxon>
        <taxon>Chlorophyceae</taxon>
        <taxon>CS clade</taxon>
        <taxon>Sphaeropleales</taxon>
        <taxon>Selenastraceae</taxon>
        <taxon>Monoraphidium</taxon>
    </lineage>
</organism>
<evidence type="ECO:0000256" key="5">
    <source>
        <dbReference type="ARBA" id="ARBA00023135"/>
    </source>
</evidence>
<keyword evidence="9" id="KW-1185">Reference proteome</keyword>
<sequence>MVLLEPDPFLNELNKLFERNKGKGTVFVTMKRSSLKARKGKAKVAEADHRCLIRATDGKRKISTHLSAEQHVKFQASYALILRAHMDSLKKREKVRVKKDTK</sequence>
<evidence type="ECO:0000256" key="2">
    <source>
        <dbReference type="ARBA" id="ARBA00010349"/>
    </source>
</evidence>
<dbReference type="KEGG" id="mng:MNEG_0206"/>
<name>A0A0D2N643_9CHLO</name>
<evidence type="ECO:0000256" key="6">
    <source>
        <dbReference type="ARBA" id="ARBA00023274"/>
    </source>
</evidence>
<dbReference type="FunFam" id="3.30.720.10:FF:000003">
    <property type="entry name" value="Signal recognition particle 14"/>
    <property type="match status" value="1"/>
</dbReference>
<reference evidence="8 9" key="1">
    <citation type="journal article" date="2013" name="BMC Genomics">
        <title>Reconstruction of the lipid metabolism for the microalga Monoraphidium neglectum from its genome sequence reveals characteristics suitable for biofuel production.</title>
        <authorList>
            <person name="Bogen C."/>
            <person name="Al-Dilaimi A."/>
            <person name="Albersmeier A."/>
            <person name="Wichmann J."/>
            <person name="Grundmann M."/>
            <person name="Rupp O."/>
            <person name="Lauersen K.J."/>
            <person name="Blifernez-Klassen O."/>
            <person name="Kalinowski J."/>
            <person name="Goesmann A."/>
            <person name="Mussgnug J.H."/>
            <person name="Kruse O."/>
        </authorList>
    </citation>
    <scope>NUCLEOTIDE SEQUENCE [LARGE SCALE GENOMIC DNA]</scope>
    <source>
        <strain evidence="8 9">SAG 48.87</strain>
    </source>
</reference>
<evidence type="ECO:0000313" key="9">
    <source>
        <dbReference type="Proteomes" id="UP000054498"/>
    </source>
</evidence>
<evidence type="ECO:0000256" key="1">
    <source>
        <dbReference type="ARBA" id="ARBA00004496"/>
    </source>
</evidence>
<dbReference type="Gene3D" id="3.30.720.10">
    <property type="entry name" value="Signal recognition particle alu RNA binding heterodimer, srp9/1"/>
    <property type="match status" value="1"/>
</dbReference>
<dbReference type="Pfam" id="PF02290">
    <property type="entry name" value="SRP14"/>
    <property type="match status" value="1"/>
</dbReference>
<dbReference type="GeneID" id="25726324"/>
<keyword evidence="4 7" id="KW-0694">RNA-binding</keyword>
<comment type="subunit">
    <text evidence="7">Heterodimer with SRP9; binds RNA as heterodimer. Component of a signal recognition particle (SRP) complex that consists of a 7SL RNA molecule of 300 nucleotides and six protein subunits: SRP72, SRP68, SRP54, SRP19, SRP14 and SRP9.</text>
</comment>
<keyword evidence="5 7" id="KW-0733">Signal recognition particle</keyword>
<dbReference type="EMBL" id="KK100235">
    <property type="protein sequence ID" value="KIZ07737.1"/>
    <property type="molecule type" value="Genomic_DNA"/>
</dbReference>
<comment type="similarity">
    <text evidence="2 7">Belongs to the SRP14 family.</text>
</comment>
<dbReference type="InterPro" id="IPR003210">
    <property type="entry name" value="Signal_recog_particle_SRP14"/>
</dbReference>
<evidence type="ECO:0000256" key="7">
    <source>
        <dbReference type="RuleBase" id="RU368100"/>
    </source>
</evidence>
<comment type="subcellular location">
    <subcellularLocation>
        <location evidence="1 7">Cytoplasm</location>
    </subcellularLocation>
</comment>
<dbReference type="Proteomes" id="UP000054498">
    <property type="component" value="Unassembled WGS sequence"/>
</dbReference>
<dbReference type="AlphaFoldDB" id="A0A0D2N643"/>
<dbReference type="GO" id="GO:0005786">
    <property type="term" value="C:signal recognition particle, endoplasmic reticulum targeting"/>
    <property type="evidence" value="ECO:0007669"/>
    <property type="project" value="UniProtKB-UniRule"/>
</dbReference>
<dbReference type="PANTHER" id="PTHR12013">
    <property type="entry name" value="SIGNAL RECOGNITION PARTICLE 14 KD PROTEIN"/>
    <property type="match status" value="1"/>
</dbReference>
<dbReference type="InterPro" id="IPR009018">
    <property type="entry name" value="Signal_recog_particle_SRP9/14"/>
</dbReference>
<dbReference type="GO" id="GO:0030942">
    <property type="term" value="F:endoplasmic reticulum signal peptide binding"/>
    <property type="evidence" value="ECO:0007669"/>
    <property type="project" value="UniProtKB-UniRule"/>
</dbReference>
<dbReference type="GO" id="GO:0008312">
    <property type="term" value="F:7S RNA binding"/>
    <property type="evidence" value="ECO:0007669"/>
    <property type="project" value="UniProtKB-UniRule"/>
</dbReference>
<evidence type="ECO:0000256" key="3">
    <source>
        <dbReference type="ARBA" id="ARBA00022490"/>
    </source>
</evidence>